<proteinExistence type="predicted"/>
<gene>
    <name evidence="1" type="ORF">ElyMa_001346300</name>
</gene>
<comment type="caution">
    <text evidence="1">The sequence shown here is derived from an EMBL/GenBank/DDBJ whole genome shotgun (WGS) entry which is preliminary data.</text>
</comment>
<protein>
    <recommendedName>
        <fullName evidence="3">WSC domain-containing protein</fullName>
    </recommendedName>
</protein>
<dbReference type="AlphaFoldDB" id="A0AAV4IMQ9"/>
<dbReference type="Proteomes" id="UP000762676">
    <property type="component" value="Unassembled WGS sequence"/>
</dbReference>
<evidence type="ECO:0000313" key="2">
    <source>
        <dbReference type="Proteomes" id="UP000762676"/>
    </source>
</evidence>
<sequence length="114" mass="13085">MALWMGCYHSTGDADVFPNTGMVNLRSQIDWNLWKRVGHGEDIIKKCGEEALKKGVHNFGVEFYGECYFGNSPDYSQREVQTSDGCDQHCKWDVGGPDTMVIYNLVWDDRRKTQ</sequence>
<accession>A0AAV4IMQ9</accession>
<evidence type="ECO:0008006" key="3">
    <source>
        <dbReference type="Google" id="ProtNLM"/>
    </source>
</evidence>
<evidence type="ECO:0000313" key="1">
    <source>
        <dbReference type="EMBL" id="GFS11385.1"/>
    </source>
</evidence>
<dbReference type="EMBL" id="BMAT01002671">
    <property type="protein sequence ID" value="GFS11385.1"/>
    <property type="molecule type" value="Genomic_DNA"/>
</dbReference>
<organism evidence="1 2">
    <name type="scientific">Elysia marginata</name>
    <dbReference type="NCBI Taxonomy" id="1093978"/>
    <lineage>
        <taxon>Eukaryota</taxon>
        <taxon>Metazoa</taxon>
        <taxon>Spiralia</taxon>
        <taxon>Lophotrochozoa</taxon>
        <taxon>Mollusca</taxon>
        <taxon>Gastropoda</taxon>
        <taxon>Heterobranchia</taxon>
        <taxon>Euthyneura</taxon>
        <taxon>Panpulmonata</taxon>
        <taxon>Sacoglossa</taxon>
        <taxon>Placobranchoidea</taxon>
        <taxon>Plakobranchidae</taxon>
        <taxon>Elysia</taxon>
    </lineage>
</organism>
<reference evidence="1 2" key="1">
    <citation type="journal article" date="2021" name="Elife">
        <title>Chloroplast acquisition without the gene transfer in kleptoplastic sea slugs, Plakobranchus ocellatus.</title>
        <authorList>
            <person name="Maeda T."/>
            <person name="Takahashi S."/>
            <person name="Yoshida T."/>
            <person name="Shimamura S."/>
            <person name="Takaki Y."/>
            <person name="Nagai Y."/>
            <person name="Toyoda A."/>
            <person name="Suzuki Y."/>
            <person name="Arimoto A."/>
            <person name="Ishii H."/>
            <person name="Satoh N."/>
            <person name="Nishiyama T."/>
            <person name="Hasebe M."/>
            <person name="Maruyama T."/>
            <person name="Minagawa J."/>
            <person name="Obokata J."/>
            <person name="Shigenobu S."/>
        </authorList>
    </citation>
    <scope>NUCLEOTIDE SEQUENCE [LARGE SCALE GENOMIC DNA]</scope>
</reference>
<keyword evidence="2" id="KW-1185">Reference proteome</keyword>
<name>A0AAV4IMQ9_9GAST</name>